<proteinExistence type="predicted"/>
<dbReference type="Proteomes" id="UP000012118">
    <property type="component" value="Unassembled WGS sequence"/>
</dbReference>
<feature type="coiled-coil region" evidence="1">
    <location>
        <begin position="92"/>
        <end position="119"/>
    </location>
</feature>
<dbReference type="SUPFAM" id="SSF48452">
    <property type="entry name" value="TPR-like"/>
    <property type="match status" value="1"/>
</dbReference>
<dbReference type="InterPro" id="IPR011990">
    <property type="entry name" value="TPR-like_helical_dom_sf"/>
</dbReference>
<name>M6QI79_9LEPT</name>
<dbReference type="SMART" id="SM00028">
    <property type="entry name" value="TPR"/>
    <property type="match status" value="2"/>
</dbReference>
<organism evidence="2 3">
    <name type="scientific">Leptospira weilii str. UI 13098</name>
    <dbReference type="NCBI Taxonomy" id="1088542"/>
    <lineage>
        <taxon>Bacteria</taxon>
        <taxon>Pseudomonadati</taxon>
        <taxon>Spirochaetota</taxon>
        <taxon>Spirochaetia</taxon>
        <taxon>Leptospirales</taxon>
        <taxon>Leptospiraceae</taxon>
        <taxon>Leptospira</taxon>
    </lineage>
</organism>
<gene>
    <name evidence="2" type="ORF">LEP1GSC108_3828</name>
</gene>
<dbReference type="AlphaFoldDB" id="M6QI79"/>
<reference evidence="2 3" key="1">
    <citation type="submission" date="2013-01" db="EMBL/GenBank/DDBJ databases">
        <authorList>
            <person name="Harkins D.M."/>
            <person name="Durkin A.S."/>
            <person name="Brinkac L.M."/>
            <person name="Haft D.H."/>
            <person name="Selengut J.D."/>
            <person name="Sanka R."/>
            <person name="DePew J."/>
            <person name="Purushe J."/>
            <person name="Chanthongthip A."/>
            <person name="Lattana O."/>
            <person name="Phetsouvanh R."/>
            <person name="Newton P.N."/>
            <person name="Vinetz J.M."/>
            <person name="Sutton G.G."/>
            <person name="Nierman W.C."/>
            <person name="Fouts D.E."/>
        </authorList>
    </citation>
    <scope>NUCLEOTIDE SEQUENCE [LARGE SCALE GENOMIC DNA]</scope>
    <source>
        <strain evidence="2 3">UI 13098</strain>
    </source>
</reference>
<protein>
    <submittedName>
        <fullName evidence="2">Tetratricopeptide repeat protein</fullName>
    </submittedName>
</protein>
<dbReference type="NCBIfam" id="NF047558">
    <property type="entry name" value="TPR_END_plus"/>
    <property type="match status" value="1"/>
</dbReference>
<accession>M6QI79</accession>
<dbReference type="InterPro" id="IPR019734">
    <property type="entry name" value="TPR_rpt"/>
</dbReference>
<dbReference type="Gene3D" id="1.25.40.10">
    <property type="entry name" value="Tetratricopeptide repeat domain"/>
    <property type="match status" value="1"/>
</dbReference>
<keyword evidence="1" id="KW-0175">Coiled coil</keyword>
<dbReference type="EMBL" id="AHNU02000015">
    <property type="protein sequence ID" value="EMN92233.1"/>
    <property type="molecule type" value="Genomic_DNA"/>
</dbReference>
<comment type="caution">
    <text evidence="2">The sequence shown here is derived from an EMBL/GenBank/DDBJ whole genome shotgun (WGS) entry which is preliminary data.</text>
</comment>
<keyword evidence="3" id="KW-1185">Reference proteome</keyword>
<evidence type="ECO:0000313" key="3">
    <source>
        <dbReference type="Proteomes" id="UP000012118"/>
    </source>
</evidence>
<evidence type="ECO:0000313" key="2">
    <source>
        <dbReference type="EMBL" id="EMN92233.1"/>
    </source>
</evidence>
<evidence type="ECO:0000256" key="1">
    <source>
        <dbReference type="SAM" id="Coils"/>
    </source>
</evidence>
<dbReference type="RefSeq" id="WP_004502442.1">
    <property type="nucleotide sequence ID" value="NZ_AHNU02000015.1"/>
</dbReference>
<sequence>MEHEEQSAINDRIEAMGYKIDEAISAEDYATARSLTEETIHLSAPCPGWLRGRIIRKMATIELDSGNILLSIEYLRKAIQAFPKYPDAWYQMALLNAKLENKQEALQALANAIEFGQSQALVDYRRPASKEADFAAFKSDPEFQALVDTGLPENPALNRVFEYLAMSEPMKAIKSGKKNLNEIDDLYAAYSAFEYAAEMIVRDLEEHGRYNLREYGLKSISEASEMLNEFKNELANRTGEKTETFTKFIAKRDSRKK</sequence>